<comment type="pathway">
    <text evidence="10 11">Cell wall biogenesis; peptidoglycan biosynthesis.</text>
</comment>
<dbReference type="GO" id="GO:0008766">
    <property type="term" value="F:UDP-N-acetylmuramoylalanyl-D-glutamyl-2,6-diaminopimelate-D-alanyl-D-alanine ligase activity"/>
    <property type="evidence" value="ECO:0007669"/>
    <property type="project" value="RHEA"/>
</dbReference>
<organism evidence="15 16">
    <name type="scientific">Paenibacillus pini JCM 16418</name>
    <dbReference type="NCBI Taxonomy" id="1236976"/>
    <lineage>
        <taxon>Bacteria</taxon>
        <taxon>Bacillati</taxon>
        <taxon>Bacillota</taxon>
        <taxon>Bacilli</taxon>
        <taxon>Bacillales</taxon>
        <taxon>Paenibacillaceae</taxon>
        <taxon>Paenibacillus</taxon>
    </lineage>
</organism>
<name>W7Y854_9BACL</name>
<dbReference type="GO" id="GO:0009252">
    <property type="term" value="P:peptidoglycan biosynthetic process"/>
    <property type="evidence" value="ECO:0007669"/>
    <property type="project" value="UniProtKB-UniRule"/>
</dbReference>
<feature type="domain" description="Mur ligase C-terminal" evidence="13">
    <location>
        <begin position="323"/>
        <end position="449"/>
    </location>
</feature>
<dbReference type="EMBL" id="BAVZ01000002">
    <property type="protein sequence ID" value="GAF07085.1"/>
    <property type="molecule type" value="Genomic_DNA"/>
</dbReference>
<comment type="caution">
    <text evidence="15">The sequence shown here is derived from an EMBL/GenBank/DDBJ whole genome shotgun (WGS) entry which is preliminary data.</text>
</comment>
<dbReference type="Gene3D" id="3.40.1390.10">
    <property type="entry name" value="MurE/MurF, N-terminal domain"/>
    <property type="match status" value="1"/>
</dbReference>
<dbReference type="RefSeq" id="WP_036646699.1">
    <property type="nucleotide sequence ID" value="NZ_BAVZ01000002.1"/>
</dbReference>
<evidence type="ECO:0000256" key="10">
    <source>
        <dbReference type="HAMAP-Rule" id="MF_02019"/>
    </source>
</evidence>
<dbReference type="InterPro" id="IPR005863">
    <property type="entry name" value="UDP-N-AcMur_synth"/>
</dbReference>
<evidence type="ECO:0000259" key="12">
    <source>
        <dbReference type="Pfam" id="PF01225"/>
    </source>
</evidence>
<keyword evidence="16" id="KW-1185">Reference proteome</keyword>
<reference evidence="15 16" key="1">
    <citation type="journal article" date="2014" name="Genome Announc.">
        <title>Draft Genome Sequence of Paenibacillus pini JCM 16418T, Isolated from the Rhizosphere of Pine Tree.</title>
        <authorList>
            <person name="Yuki M."/>
            <person name="Oshima K."/>
            <person name="Suda W."/>
            <person name="Oshida Y."/>
            <person name="Kitamura K."/>
            <person name="Iida Y."/>
            <person name="Hattori M."/>
            <person name="Ohkuma M."/>
        </authorList>
    </citation>
    <scope>NUCLEOTIDE SEQUENCE [LARGE SCALE GENOMIC DNA]</scope>
    <source>
        <strain evidence="15 16">JCM 16418</strain>
    </source>
</reference>
<keyword evidence="3 10" id="KW-0132">Cell division</keyword>
<keyword evidence="5 10" id="KW-0067">ATP-binding</keyword>
<dbReference type="eggNOG" id="COG0770">
    <property type="taxonomic scope" value="Bacteria"/>
</dbReference>
<comment type="subcellular location">
    <subcellularLocation>
        <location evidence="10 11">Cytoplasm</location>
    </subcellularLocation>
</comment>
<keyword evidence="4 10" id="KW-0547">Nucleotide-binding</keyword>
<dbReference type="GO" id="GO:0005524">
    <property type="term" value="F:ATP binding"/>
    <property type="evidence" value="ECO:0007669"/>
    <property type="project" value="UniProtKB-UniRule"/>
</dbReference>
<proteinExistence type="inferred from homology"/>
<dbReference type="GO" id="GO:0047480">
    <property type="term" value="F:UDP-N-acetylmuramoyl-tripeptide-D-alanyl-D-alanine ligase activity"/>
    <property type="evidence" value="ECO:0007669"/>
    <property type="project" value="UniProtKB-UniRule"/>
</dbReference>
<keyword evidence="6 10" id="KW-0133">Cell shape</keyword>
<comment type="catalytic activity">
    <reaction evidence="10 11">
        <text>D-alanyl-D-alanine + UDP-N-acetyl-alpha-D-muramoyl-L-alanyl-gamma-D-glutamyl-meso-2,6-diaminopimelate + ATP = UDP-N-acetyl-alpha-D-muramoyl-L-alanyl-gamma-D-glutamyl-meso-2,6-diaminopimeloyl-D-alanyl-D-alanine + ADP + phosphate + H(+)</text>
        <dbReference type="Rhea" id="RHEA:28374"/>
        <dbReference type="ChEBI" id="CHEBI:15378"/>
        <dbReference type="ChEBI" id="CHEBI:30616"/>
        <dbReference type="ChEBI" id="CHEBI:43474"/>
        <dbReference type="ChEBI" id="CHEBI:57822"/>
        <dbReference type="ChEBI" id="CHEBI:61386"/>
        <dbReference type="ChEBI" id="CHEBI:83905"/>
        <dbReference type="ChEBI" id="CHEBI:456216"/>
        <dbReference type="EC" id="6.3.2.10"/>
    </reaction>
</comment>
<protein>
    <recommendedName>
        <fullName evidence="10 11">UDP-N-acetylmuramoyl-tripeptide--D-alanyl-D-alanine ligase</fullName>
        <ecNumber evidence="10 11">6.3.2.10</ecNumber>
    </recommendedName>
    <alternativeName>
        <fullName evidence="10">D-alanyl-D-alanine-adding enzyme</fullName>
    </alternativeName>
</protein>
<evidence type="ECO:0000256" key="5">
    <source>
        <dbReference type="ARBA" id="ARBA00022840"/>
    </source>
</evidence>
<keyword evidence="1 10" id="KW-0963">Cytoplasm</keyword>
<keyword evidence="8 10" id="KW-0131">Cell cycle</keyword>
<evidence type="ECO:0000313" key="16">
    <source>
        <dbReference type="Proteomes" id="UP000019364"/>
    </source>
</evidence>
<feature type="domain" description="Mur ligase N-terminal catalytic" evidence="12">
    <location>
        <begin position="26"/>
        <end position="95"/>
    </location>
</feature>
<dbReference type="InterPro" id="IPR000713">
    <property type="entry name" value="Mur_ligase_N"/>
</dbReference>
<dbReference type="GO" id="GO:0008360">
    <property type="term" value="P:regulation of cell shape"/>
    <property type="evidence" value="ECO:0007669"/>
    <property type="project" value="UniProtKB-KW"/>
</dbReference>
<evidence type="ECO:0000256" key="7">
    <source>
        <dbReference type="ARBA" id="ARBA00022984"/>
    </source>
</evidence>
<dbReference type="PANTHER" id="PTHR43024">
    <property type="entry name" value="UDP-N-ACETYLMURAMOYL-TRIPEPTIDE--D-ALANYL-D-ALANINE LIGASE"/>
    <property type="match status" value="1"/>
</dbReference>
<dbReference type="Pfam" id="PF08245">
    <property type="entry name" value="Mur_ligase_M"/>
    <property type="match status" value="1"/>
</dbReference>
<feature type="domain" description="Mur ligase central" evidence="14">
    <location>
        <begin position="110"/>
        <end position="301"/>
    </location>
</feature>
<dbReference type="InterPro" id="IPR035911">
    <property type="entry name" value="MurE/MurF_N"/>
</dbReference>
<dbReference type="UniPathway" id="UPA00219"/>
<dbReference type="GO" id="GO:0071555">
    <property type="term" value="P:cell wall organization"/>
    <property type="evidence" value="ECO:0007669"/>
    <property type="project" value="UniProtKB-KW"/>
</dbReference>
<dbReference type="STRING" id="1236976.JCM16418_1074"/>
<sequence length="467" mass="50472">MIIRTLGEIAEMCGGSLVHNQDSNIEIQGVITDSRQIAPGCLFVPLTGERFDGHVFAAQALEQGAAGVLWERRHGQAPQGAVIEVDDTLIALQQMSQVYLRNVGCRVVGITGSNGKTTTKDMLYSLLSTTYNVHKTGGNFNNHIGLPLTILSMKPDTDIIVLEMGMSGRQEISTLSAIACPDVAVITNIGEAHLLQLGSREEIARAKVEIISGLKSGGLFIYNGDEPLIPRVLSEPNTVKPQSFQTFTFGLNDTNDNYPIGMMSHSRGTIFTTHQNPDQGLDLPLLGQHNVVNCLAALAVASHFGINEEGIRSGLANLNLTSMRIEQLTAPSGLTILNDAYNASPTSMKAAIDVLQGLKGYRNKIAVLGDMLELGPQEEEFHAGIGEYVASDKVDILCTFGMLSEKTSEAARAHRPDMKVSSFTDKKELIEYLIQHLGPKDIVLVKGSRGMKLEEVVDALTEANLHN</sequence>
<evidence type="ECO:0000259" key="14">
    <source>
        <dbReference type="Pfam" id="PF08245"/>
    </source>
</evidence>
<gene>
    <name evidence="10" type="primary">murF</name>
    <name evidence="15" type="ORF">JCM16418_1074</name>
</gene>
<accession>W7Y854</accession>
<dbReference type="InterPro" id="IPR051046">
    <property type="entry name" value="MurCDEF_CellWall_CoF430Synth"/>
</dbReference>
<evidence type="ECO:0000256" key="6">
    <source>
        <dbReference type="ARBA" id="ARBA00022960"/>
    </source>
</evidence>
<dbReference type="GO" id="GO:0005737">
    <property type="term" value="C:cytoplasm"/>
    <property type="evidence" value="ECO:0007669"/>
    <property type="project" value="UniProtKB-SubCell"/>
</dbReference>
<dbReference type="NCBIfam" id="TIGR01143">
    <property type="entry name" value="murF"/>
    <property type="match status" value="1"/>
</dbReference>
<dbReference type="InterPro" id="IPR036615">
    <property type="entry name" value="Mur_ligase_C_dom_sf"/>
</dbReference>
<dbReference type="PANTHER" id="PTHR43024:SF1">
    <property type="entry name" value="UDP-N-ACETYLMURAMOYL-TRIPEPTIDE--D-ALANYL-D-ALANINE LIGASE"/>
    <property type="match status" value="1"/>
</dbReference>
<dbReference type="SUPFAM" id="SSF53244">
    <property type="entry name" value="MurD-like peptide ligases, peptide-binding domain"/>
    <property type="match status" value="1"/>
</dbReference>
<evidence type="ECO:0000256" key="8">
    <source>
        <dbReference type="ARBA" id="ARBA00023306"/>
    </source>
</evidence>
<dbReference type="Gene3D" id="3.40.1190.10">
    <property type="entry name" value="Mur-like, catalytic domain"/>
    <property type="match status" value="1"/>
</dbReference>
<keyword evidence="2 10" id="KW-0436">Ligase</keyword>
<evidence type="ECO:0000256" key="9">
    <source>
        <dbReference type="ARBA" id="ARBA00023316"/>
    </source>
</evidence>
<dbReference type="Gene3D" id="3.90.190.20">
    <property type="entry name" value="Mur ligase, C-terminal domain"/>
    <property type="match status" value="1"/>
</dbReference>
<keyword evidence="7 10" id="KW-0573">Peptidoglycan synthesis</keyword>
<comment type="function">
    <text evidence="10 11">Involved in cell wall formation. Catalyzes the final step in the synthesis of UDP-N-acetylmuramoyl-pentapeptide, the precursor of murein.</text>
</comment>
<dbReference type="SUPFAM" id="SSF63418">
    <property type="entry name" value="MurE/MurF N-terminal domain"/>
    <property type="match status" value="1"/>
</dbReference>
<dbReference type="SUPFAM" id="SSF53623">
    <property type="entry name" value="MurD-like peptide ligases, catalytic domain"/>
    <property type="match status" value="1"/>
</dbReference>
<evidence type="ECO:0000256" key="4">
    <source>
        <dbReference type="ARBA" id="ARBA00022741"/>
    </source>
</evidence>
<dbReference type="HAMAP" id="MF_02019">
    <property type="entry name" value="MurF"/>
    <property type="match status" value="1"/>
</dbReference>
<dbReference type="Pfam" id="PF02875">
    <property type="entry name" value="Mur_ligase_C"/>
    <property type="match status" value="1"/>
</dbReference>
<evidence type="ECO:0000313" key="15">
    <source>
        <dbReference type="EMBL" id="GAF07085.1"/>
    </source>
</evidence>
<dbReference type="GO" id="GO:0051301">
    <property type="term" value="P:cell division"/>
    <property type="evidence" value="ECO:0007669"/>
    <property type="project" value="UniProtKB-KW"/>
</dbReference>
<dbReference type="Proteomes" id="UP000019364">
    <property type="component" value="Unassembled WGS sequence"/>
</dbReference>
<dbReference type="EC" id="6.3.2.10" evidence="10 11"/>
<feature type="binding site" evidence="10">
    <location>
        <begin position="112"/>
        <end position="118"/>
    </location>
    <ligand>
        <name>ATP</name>
        <dbReference type="ChEBI" id="CHEBI:30616"/>
    </ligand>
</feature>
<evidence type="ECO:0000256" key="1">
    <source>
        <dbReference type="ARBA" id="ARBA00022490"/>
    </source>
</evidence>
<keyword evidence="9 10" id="KW-0961">Cell wall biogenesis/degradation</keyword>
<comment type="similarity">
    <text evidence="10">Belongs to the MurCDEF family. MurF subfamily.</text>
</comment>
<dbReference type="InterPro" id="IPR036565">
    <property type="entry name" value="Mur-like_cat_sf"/>
</dbReference>
<dbReference type="Pfam" id="PF01225">
    <property type="entry name" value="Mur_ligase"/>
    <property type="match status" value="1"/>
</dbReference>
<evidence type="ECO:0000259" key="13">
    <source>
        <dbReference type="Pfam" id="PF02875"/>
    </source>
</evidence>
<evidence type="ECO:0000256" key="3">
    <source>
        <dbReference type="ARBA" id="ARBA00022618"/>
    </source>
</evidence>
<evidence type="ECO:0000256" key="2">
    <source>
        <dbReference type="ARBA" id="ARBA00022598"/>
    </source>
</evidence>
<dbReference type="InterPro" id="IPR004101">
    <property type="entry name" value="Mur_ligase_C"/>
</dbReference>
<dbReference type="OrthoDB" id="9801978at2"/>
<dbReference type="AlphaFoldDB" id="W7Y854"/>
<evidence type="ECO:0000256" key="11">
    <source>
        <dbReference type="RuleBase" id="RU004136"/>
    </source>
</evidence>
<dbReference type="InterPro" id="IPR013221">
    <property type="entry name" value="Mur_ligase_cen"/>
</dbReference>